<organism evidence="1 2">
    <name type="scientific">Westerdykella ornata</name>
    <dbReference type="NCBI Taxonomy" id="318751"/>
    <lineage>
        <taxon>Eukaryota</taxon>
        <taxon>Fungi</taxon>
        <taxon>Dikarya</taxon>
        <taxon>Ascomycota</taxon>
        <taxon>Pezizomycotina</taxon>
        <taxon>Dothideomycetes</taxon>
        <taxon>Pleosporomycetidae</taxon>
        <taxon>Pleosporales</taxon>
        <taxon>Sporormiaceae</taxon>
        <taxon>Westerdykella</taxon>
    </lineage>
</organism>
<dbReference type="Proteomes" id="UP000800097">
    <property type="component" value="Unassembled WGS sequence"/>
</dbReference>
<accession>A0A6A6JT52</accession>
<dbReference type="EMBL" id="ML986486">
    <property type="protein sequence ID" value="KAF2279445.1"/>
    <property type="molecule type" value="Genomic_DNA"/>
</dbReference>
<reference evidence="1" key="1">
    <citation type="journal article" date="2020" name="Stud. Mycol.">
        <title>101 Dothideomycetes genomes: a test case for predicting lifestyles and emergence of pathogens.</title>
        <authorList>
            <person name="Haridas S."/>
            <person name="Albert R."/>
            <person name="Binder M."/>
            <person name="Bloem J."/>
            <person name="Labutti K."/>
            <person name="Salamov A."/>
            <person name="Andreopoulos B."/>
            <person name="Baker S."/>
            <person name="Barry K."/>
            <person name="Bills G."/>
            <person name="Bluhm B."/>
            <person name="Cannon C."/>
            <person name="Castanera R."/>
            <person name="Culley D."/>
            <person name="Daum C."/>
            <person name="Ezra D."/>
            <person name="Gonzalez J."/>
            <person name="Henrissat B."/>
            <person name="Kuo A."/>
            <person name="Liang C."/>
            <person name="Lipzen A."/>
            <person name="Lutzoni F."/>
            <person name="Magnuson J."/>
            <person name="Mondo S."/>
            <person name="Nolan M."/>
            <person name="Ohm R."/>
            <person name="Pangilinan J."/>
            <person name="Park H.-J."/>
            <person name="Ramirez L."/>
            <person name="Alfaro M."/>
            <person name="Sun H."/>
            <person name="Tritt A."/>
            <person name="Yoshinaga Y."/>
            <person name="Zwiers L.-H."/>
            <person name="Turgeon B."/>
            <person name="Goodwin S."/>
            <person name="Spatafora J."/>
            <person name="Crous P."/>
            <person name="Grigoriev I."/>
        </authorList>
    </citation>
    <scope>NUCLEOTIDE SEQUENCE</scope>
    <source>
        <strain evidence="1">CBS 379.55</strain>
    </source>
</reference>
<protein>
    <submittedName>
        <fullName evidence="1">Uncharacterized protein</fullName>
    </submittedName>
</protein>
<gene>
    <name evidence="1" type="ORF">EI97DRAFT_176316</name>
</gene>
<dbReference type="GeneID" id="54546643"/>
<name>A0A6A6JT52_WESOR</name>
<keyword evidence="2" id="KW-1185">Reference proteome</keyword>
<evidence type="ECO:0000313" key="2">
    <source>
        <dbReference type="Proteomes" id="UP000800097"/>
    </source>
</evidence>
<proteinExistence type="predicted"/>
<dbReference type="RefSeq" id="XP_033656984.1">
    <property type="nucleotide sequence ID" value="XM_033793468.1"/>
</dbReference>
<sequence length="282" mass="31979">MFIMPNMRLGRRRDFPRLDIYDPIAFLRPYLHRWKQYLNAWIVRDLGPELVDTLKPQILEMLKQGQIVDELVLVMIPLLKPEITTELDQSSLDALKNELKPFIESPIVSFAKGKARAPVPKIEGEPTDDTWAEAFDLGRILGDSLLSALPEDVTPIAESRMATLEALLRDVVESLKERVQMAEWKTDQIPVLKLQIEEILANIGQGSLHQQRSLSQPHFYQHRVLQDPSWVQPGRMLSSLRADLAKVMLPSWNQGLSHRPLPALAFNQPPSSLLTSSLTTAS</sequence>
<evidence type="ECO:0000313" key="1">
    <source>
        <dbReference type="EMBL" id="KAF2279445.1"/>
    </source>
</evidence>
<dbReference type="AlphaFoldDB" id="A0A6A6JT52"/>